<organism evidence="1 2">
    <name type="scientific">Rubrivivax gelatinosus</name>
    <name type="common">Rhodocyclus gelatinosus</name>
    <name type="synonym">Rhodopseudomonas gelatinosa</name>
    <dbReference type="NCBI Taxonomy" id="28068"/>
    <lineage>
        <taxon>Bacteria</taxon>
        <taxon>Pseudomonadati</taxon>
        <taxon>Pseudomonadota</taxon>
        <taxon>Betaproteobacteria</taxon>
        <taxon>Burkholderiales</taxon>
        <taxon>Sphaerotilaceae</taxon>
        <taxon>Rubrivivax</taxon>
    </lineage>
</organism>
<evidence type="ECO:0000313" key="1">
    <source>
        <dbReference type="EMBL" id="MBK1712287.1"/>
    </source>
</evidence>
<reference evidence="1" key="2">
    <citation type="journal article" date="2020" name="Microorganisms">
        <title>Osmotic Adaptation and Compatible Solute Biosynthesis of Phototrophic Bacteria as Revealed from Genome Analyses.</title>
        <authorList>
            <person name="Imhoff J.F."/>
            <person name="Rahn T."/>
            <person name="Kunzel S."/>
            <person name="Keller A."/>
            <person name="Neulinger S.C."/>
        </authorList>
    </citation>
    <scope>NUCLEOTIDE SEQUENCE</scope>
    <source>
        <strain evidence="1">IM 151</strain>
    </source>
</reference>
<name>A0ABS1DQL0_RUBGE</name>
<dbReference type="Proteomes" id="UP001041814">
    <property type="component" value="Unassembled WGS sequence"/>
</dbReference>
<protein>
    <submittedName>
        <fullName evidence="1">Uncharacterized protein</fullName>
    </submittedName>
</protein>
<keyword evidence="2" id="KW-1185">Reference proteome</keyword>
<gene>
    <name evidence="1" type="ORF">CKO43_05780</name>
</gene>
<accession>A0ABS1DQL0</accession>
<evidence type="ECO:0000313" key="2">
    <source>
        <dbReference type="Proteomes" id="UP001041814"/>
    </source>
</evidence>
<dbReference type="RefSeq" id="WP_200228351.1">
    <property type="nucleotide sequence ID" value="NZ_NRRT01000019.1"/>
</dbReference>
<dbReference type="EMBL" id="NRRU01000015">
    <property type="protein sequence ID" value="MBK1712287.1"/>
    <property type="molecule type" value="Genomic_DNA"/>
</dbReference>
<sequence>MNDDDFLGFAPPAFNPAEALQRLRRELRELGLAEREGVFERRGCAIARVELETAALKAGVVKRPSRSSPEWQAKTLRSSAETRDFVADLKKRLAGWSDRDD</sequence>
<comment type="caution">
    <text evidence="1">The sequence shown here is derived from an EMBL/GenBank/DDBJ whole genome shotgun (WGS) entry which is preliminary data.</text>
</comment>
<proteinExistence type="predicted"/>
<reference evidence="1" key="1">
    <citation type="submission" date="2017-08" db="EMBL/GenBank/DDBJ databases">
        <authorList>
            <person name="Imhoff J.F."/>
            <person name="Rahn T."/>
            <person name="Kuenzel S."/>
            <person name="Neulinger S.C."/>
        </authorList>
    </citation>
    <scope>NUCLEOTIDE SEQUENCE</scope>
    <source>
        <strain evidence="1">IM 151</strain>
    </source>
</reference>